<dbReference type="KEGG" id="lrs:PX52LOC_07187"/>
<feature type="chain" id="PRO_5022856949" evidence="3">
    <location>
        <begin position="29"/>
        <end position="436"/>
    </location>
</feature>
<sequence>MRRFPHRLWAFGLSATLLGGFTAPTLFAAPAAELTEEQLVEKAKKLNNETKTLEDADAKLKELVKDKPGTAKLVKAAAKLQKAAKEDNKPFRYFATLVLAKAAHNVKDYDSAEVFYKACSDIAIDDLQSSEHIIRAVEGHLDFLMARKKYDQIEELCERVMAINGDDSLKQFSLIEVMSQLLMAQSRKGQTDKAVATADKLIKQFDGNFIFRQLKARVLTDAEKYEDAIKEYEAAVDAVQDNENLKKDQKERIVRGTKYAISGIYVLQNKIDEGTKILRELVKEDPENATFKNDLGFIMCDNDKNLEESEKLIRDAIALDLKAREKAAEEGKIGKDEAKKANSAYIDSLGWVLFKNKKYEEALKNLLESAGSDDEESNHIEIWDHVGDCYAAMGKKKEALETYQKGLKMEDVTKKDGERRKKVTEKVKKLKAELSK</sequence>
<dbReference type="EMBL" id="CP042425">
    <property type="protein sequence ID" value="QEL20099.1"/>
    <property type="molecule type" value="Genomic_DNA"/>
</dbReference>
<organism evidence="4 5">
    <name type="scientific">Limnoglobus roseus</name>
    <dbReference type="NCBI Taxonomy" id="2598579"/>
    <lineage>
        <taxon>Bacteria</taxon>
        <taxon>Pseudomonadati</taxon>
        <taxon>Planctomycetota</taxon>
        <taxon>Planctomycetia</taxon>
        <taxon>Gemmatales</taxon>
        <taxon>Gemmataceae</taxon>
        <taxon>Limnoglobus</taxon>
    </lineage>
</organism>
<dbReference type="Pfam" id="PF13432">
    <property type="entry name" value="TPR_16"/>
    <property type="match status" value="1"/>
</dbReference>
<keyword evidence="2" id="KW-0175">Coiled coil</keyword>
<dbReference type="Proteomes" id="UP000324974">
    <property type="component" value="Chromosome"/>
</dbReference>
<gene>
    <name evidence="4" type="ORF">PX52LOC_07187</name>
</gene>
<evidence type="ECO:0000256" key="3">
    <source>
        <dbReference type="SAM" id="SignalP"/>
    </source>
</evidence>
<evidence type="ECO:0000256" key="2">
    <source>
        <dbReference type="SAM" id="Coils"/>
    </source>
</evidence>
<dbReference type="Gene3D" id="1.25.40.10">
    <property type="entry name" value="Tetratricopeptide repeat domain"/>
    <property type="match status" value="1"/>
</dbReference>
<dbReference type="AlphaFoldDB" id="A0A5C1AL31"/>
<keyword evidence="1" id="KW-0802">TPR repeat</keyword>
<dbReference type="PANTHER" id="PTHR12558:SF13">
    <property type="entry name" value="CELL DIVISION CYCLE PROTEIN 27 HOMOLOG"/>
    <property type="match status" value="1"/>
</dbReference>
<dbReference type="InterPro" id="IPR011990">
    <property type="entry name" value="TPR-like_helical_dom_sf"/>
</dbReference>
<name>A0A5C1AL31_9BACT</name>
<dbReference type="OrthoDB" id="9766710at2"/>
<evidence type="ECO:0000256" key="1">
    <source>
        <dbReference type="PROSITE-ProRule" id="PRU00339"/>
    </source>
</evidence>
<proteinExistence type="predicted"/>
<dbReference type="RefSeq" id="WP_149114426.1">
    <property type="nucleotide sequence ID" value="NZ_CP042425.1"/>
</dbReference>
<dbReference type="Pfam" id="PF13181">
    <property type="entry name" value="TPR_8"/>
    <property type="match status" value="1"/>
</dbReference>
<dbReference type="PANTHER" id="PTHR12558">
    <property type="entry name" value="CELL DIVISION CYCLE 16,23,27"/>
    <property type="match status" value="1"/>
</dbReference>
<dbReference type="SMART" id="SM00028">
    <property type="entry name" value="TPR"/>
    <property type="match status" value="5"/>
</dbReference>
<dbReference type="InterPro" id="IPR019734">
    <property type="entry name" value="TPR_rpt"/>
</dbReference>
<dbReference type="PROSITE" id="PS50005">
    <property type="entry name" value="TPR"/>
    <property type="match status" value="1"/>
</dbReference>
<keyword evidence="5" id="KW-1185">Reference proteome</keyword>
<feature type="coiled-coil region" evidence="2">
    <location>
        <begin position="215"/>
        <end position="249"/>
    </location>
</feature>
<reference evidence="5" key="1">
    <citation type="submission" date="2019-08" db="EMBL/GenBank/DDBJ databases">
        <title>Limnoglobus roseus gen. nov., sp. nov., a novel freshwater planctomycete with a giant genome from the family Gemmataceae.</title>
        <authorList>
            <person name="Kulichevskaya I.S."/>
            <person name="Naumoff D.G."/>
            <person name="Miroshnikov K."/>
            <person name="Ivanova A."/>
            <person name="Philippov D.A."/>
            <person name="Hakobyan A."/>
            <person name="Rijpstra I.C."/>
            <person name="Sinninghe Damste J.S."/>
            <person name="Liesack W."/>
            <person name="Dedysh S.N."/>
        </authorList>
    </citation>
    <scope>NUCLEOTIDE SEQUENCE [LARGE SCALE GENOMIC DNA]</scope>
    <source>
        <strain evidence="5">PX52</strain>
    </source>
</reference>
<accession>A0A5C1AL31</accession>
<protein>
    <submittedName>
        <fullName evidence="4">Tetratricopeptide repeat protein</fullName>
    </submittedName>
</protein>
<feature type="signal peptide" evidence="3">
    <location>
        <begin position="1"/>
        <end position="28"/>
    </location>
</feature>
<dbReference type="SUPFAM" id="SSF48452">
    <property type="entry name" value="TPR-like"/>
    <property type="match status" value="2"/>
</dbReference>
<keyword evidence="3" id="KW-0732">Signal</keyword>
<feature type="repeat" description="TPR" evidence="1">
    <location>
        <begin position="380"/>
        <end position="413"/>
    </location>
</feature>
<evidence type="ECO:0000313" key="5">
    <source>
        <dbReference type="Proteomes" id="UP000324974"/>
    </source>
</evidence>
<feature type="coiled-coil region" evidence="2">
    <location>
        <begin position="36"/>
        <end position="66"/>
    </location>
</feature>
<evidence type="ECO:0000313" key="4">
    <source>
        <dbReference type="EMBL" id="QEL20099.1"/>
    </source>
</evidence>